<reference evidence="1 2" key="1">
    <citation type="journal article" date="2004" name="Nucleic Acids Res.">
        <title>Thermoadaptation trait revealed by the genome sequence of thermophilic Geobacillus kaustophilus.</title>
        <authorList>
            <person name="Takami H."/>
            <person name="Takaki Y."/>
            <person name="Chee G.J."/>
            <person name="Nishi S."/>
            <person name="Shimamura S."/>
            <person name="Suzuki H."/>
            <person name="Matsui S."/>
            <person name="Uchiyama I."/>
        </authorList>
    </citation>
    <scope>NUCLEOTIDE SEQUENCE [LARGE SCALE GENOMIC DNA]</scope>
    <source>
        <strain evidence="1 2">HTA426</strain>
    </source>
</reference>
<dbReference type="AlphaFoldDB" id="Q5L3E8"/>
<sequence length="54" mass="6623">MFCLYSPSARSPFSLFHIPRTDKRLRLIFFTAVRWDARMQFSYYFRHTCATIRI</sequence>
<protein>
    <submittedName>
        <fullName evidence="1">Uncharacterized protein</fullName>
    </submittedName>
</protein>
<proteinExistence type="predicted"/>
<name>Q5L3E8_GEOKA</name>
<dbReference type="Proteomes" id="UP000001172">
    <property type="component" value="Chromosome"/>
</dbReference>
<keyword evidence="2" id="KW-1185">Reference proteome</keyword>
<dbReference type="KEGG" id="gka:GK0247"/>
<dbReference type="EMBL" id="BA000043">
    <property type="protein sequence ID" value="BAD74532.1"/>
    <property type="molecule type" value="Genomic_DNA"/>
</dbReference>
<evidence type="ECO:0000313" key="1">
    <source>
        <dbReference type="EMBL" id="BAD74532.1"/>
    </source>
</evidence>
<organism evidence="1 2">
    <name type="scientific">Geobacillus kaustophilus (strain HTA426)</name>
    <dbReference type="NCBI Taxonomy" id="235909"/>
    <lineage>
        <taxon>Bacteria</taxon>
        <taxon>Bacillati</taxon>
        <taxon>Bacillota</taxon>
        <taxon>Bacilli</taxon>
        <taxon>Bacillales</taxon>
        <taxon>Anoxybacillaceae</taxon>
        <taxon>Geobacillus</taxon>
        <taxon>Geobacillus thermoleovorans group</taxon>
    </lineage>
</organism>
<gene>
    <name evidence="1" type="ordered locus">GK0247</name>
</gene>
<dbReference type="HOGENOM" id="CLU_3043818_0_0_9"/>
<dbReference type="STRING" id="235909.GK0247"/>
<accession>Q5L3E8</accession>
<evidence type="ECO:0000313" key="2">
    <source>
        <dbReference type="Proteomes" id="UP000001172"/>
    </source>
</evidence>